<comment type="similarity">
    <text evidence="1">Belongs to the UPF0260 family.</text>
</comment>
<sequence>MVAAQPFWLAKSLEELSAQEWESLCDGCGRCCLVKLEDEESGEVYQTDVACQLFDADSCKCSDYAQRQTRVDDCLQLTPQRVAELTWLPDSCGYRRVYERRPLPSWHPLVSGDGDSVHRAGASLQGRVISELQLPAEQLQERIVVWVDVAD</sequence>
<dbReference type="OrthoDB" id="9786855at2"/>
<protein>
    <recommendedName>
        <fullName evidence="1">UPF0260 protein E3W66_03885</fullName>
    </recommendedName>
</protein>
<dbReference type="NCBIfam" id="NF003507">
    <property type="entry name" value="PRK05170.2-5"/>
    <property type="match status" value="1"/>
</dbReference>
<dbReference type="PANTHER" id="PTHR37421:SF1">
    <property type="entry name" value="UPF0260 PROTEIN YCGN"/>
    <property type="match status" value="1"/>
</dbReference>
<dbReference type="AlphaFoldDB" id="A0A4Y8UN29"/>
<reference evidence="2 3" key="1">
    <citation type="submission" date="2019-03" db="EMBL/GenBank/DDBJ databases">
        <title>Draft genome of Gammaproteobacteria bacterium LSUCC0057, a member of the SAR92 clade.</title>
        <authorList>
            <person name="Lanclos V.C."/>
            <person name="Doiron C."/>
            <person name="Henson M.W."/>
            <person name="Thrash J.C."/>
        </authorList>
    </citation>
    <scope>NUCLEOTIDE SEQUENCE [LARGE SCALE GENOMIC DNA]</scope>
    <source>
        <strain evidence="2 3">LSUCC0057</strain>
    </source>
</reference>
<dbReference type="NCBIfam" id="NF003501">
    <property type="entry name" value="PRK05170.1-5"/>
    <property type="match status" value="1"/>
</dbReference>
<dbReference type="HAMAP" id="MF_00676">
    <property type="entry name" value="UPF0260"/>
    <property type="match status" value="1"/>
</dbReference>
<dbReference type="EMBL" id="SPIA01000001">
    <property type="protein sequence ID" value="TFH69084.1"/>
    <property type="molecule type" value="Genomic_DNA"/>
</dbReference>
<dbReference type="PIRSF" id="PIRSF006173">
    <property type="entry name" value="UCP006173"/>
    <property type="match status" value="1"/>
</dbReference>
<dbReference type="Pfam" id="PF03692">
    <property type="entry name" value="CxxCxxCC"/>
    <property type="match status" value="1"/>
</dbReference>
<evidence type="ECO:0000313" key="3">
    <source>
        <dbReference type="Proteomes" id="UP000298133"/>
    </source>
</evidence>
<organism evidence="2 3">
    <name type="scientific">Gammaproteobacteria bacterium LSUCC0057</name>
    <dbReference type="NCBI Taxonomy" id="2559237"/>
    <lineage>
        <taxon>Bacteria</taxon>
        <taxon>Pseudomonadati</taxon>
        <taxon>Pseudomonadota</taxon>
        <taxon>Gammaproteobacteria</taxon>
        <taxon>Cellvibrionales</taxon>
        <taxon>Porticoccaceae</taxon>
        <taxon>SAR92 clade</taxon>
    </lineage>
</organism>
<dbReference type="PANTHER" id="PTHR37421">
    <property type="entry name" value="UPF0260 PROTEIN YCGN"/>
    <property type="match status" value="1"/>
</dbReference>
<evidence type="ECO:0000256" key="1">
    <source>
        <dbReference type="HAMAP-Rule" id="MF_00676"/>
    </source>
</evidence>
<keyword evidence="3" id="KW-1185">Reference proteome</keyword>
<evidence type="ECO:0000313" key="2">
    <source>
        <dbReference type="EMBL" id="TFH69084.1"/>
    </source>
</evidence>
<dbReference type="InterPro" id="IPR008228">
    <property type="entry name" value="UCP006173"/>
</dbReference>
<name>A0A4Y8UN29_9GAMM</name>
<proteinExistence type="inferred from homology"/>
<comment type="caution">
    <text evidence="2">The sequence shown here is derived from an EMBL/GenBank/DDBJ whole genome shotgun (WGS) entry which is preliminary data.</text>
</comment>
<dbReference type="InterPro" id="IPR005358">
    <property type="entry name" value="Puta_zinc/iron-chelating_dom"/>
</dbReference>
<dbReference type="Proteomes" id="UP000298133">
    <property type="component" value="Unassembled WGS sequence"/>
</dbReference>
<accession>A0A4Y8UN29</accession>
<gene>
    <name evidence="2" type="ORF">E3W66_03885</name>
</gene>